<dbReference type="Proteomes" id="UP000005877">
    <property type="component" value="Chromosome"/>
</dbReference>
<dbReference type="GO" id="GO:0016020">
    <property type="term" value="C:membrane"/>
    <property type="evidence" value="ECO:0007669"/>
    <property type="project" value="TreeGrafter"/>
</dbReference>
<dbReference type="InterPro" id="IPR029058">
    <property type="entry name" value="AB_hydrolase_fold"/>
</dbReference>
<sequence>MSENEIIDLRRHGRPPYTVALLHGGPGARGEMAPVARVLSSSRGVLEPLQRATSVRGQVEELRRDLEAAGDPPMALIGFSWGGWLGFILAAEHPDLVGKLILVGCAPFEERRASAVHLTRMSRLGVEERREASSILRLLEGPEVAGAEEMDAALRRLGAIFSKADSYDPILPESVDVDLQPEAFQAVWREAAELRKSGRLLELGRRIECPVVAIQGEHDPHPAEGVRLPLSSVLKSFRFFLLQESGHKPWIERRSRDKFYQILDHELR</sequence>
<evidence type="ECO:0000313" key="3">
    <source>
        <dbReference type="Proteomes" id="UP000005877"/>
    </source>
</evidence>
<protein>
    <recommendedName>
        <fullName evidence="1">AB hydrolase-1 domain-containing protein</fullName>
    </recommendedName>
</protein>
<keyword evidence="3" id="KW-1185">Reference proteome</keyword>
<feature type="domain" description="AB hydrolase-1" evidence="1">
    <location>
        <begin position="63"/>
        <end position="125"/>
    </location>
</feature>
<dbReference type="PANTHER" id="PTHR43798:SF33">
    <property type="entry name" value="HYDROLASE, PUTATIVE (AFU_ORTHOLOGUE AFUA_2G14860)-RELATED"/>
    <property type="match status" value="1"/>
</dbReference>
<dbReference type="GeneID" id="12510504"/>
<proteinExistence type="predicted"/>
<dbReference type="Pfam" id="PF00561">
    <property type="entry name" value="Abhydrolase_1"/>
    <property type="match status" value="1"/>
</dbReference>
<dbReference type="EMBL" id="CP003117">
    <property type="protein sequence ID" value="AET64699.1"/>
    <property type="molecule type" value="Genomic_DNA"/>
</dbReference>
<dbReference type="HOGENOM" id="CLU_1068947_0_0_2"/>
<dbReference type="STRING" id="1110509.Mhar_1335"/>
<dbReference type="AlphaFoldDB" id="G7WNT9"/>
<organism evidence="2 3">
    <name type="scientific">Methanothrix harundinacea (strain 6Ac)</name>
    <name type="common">Methanosaeta harundinacea</name>
    <dbReference type="NCBI Taxonomy" id="1110509"/>
    <lineage>
        <taxon>Archaea</taxon>
        <taxon>Methanobacteriati</taxon>
        <taxon>Methanobacteriota</taxon>
        <taxon>Stenosarchaea group</taxon>
        <taxon>Methanomicrobia</taxon>
        <taxon>Methanotrichales</taxon>
        <taxon>Methanotrichaceae</taxon>
        <taxon>Methanothrix</taxon>
    </lineage>
</organism>
<dbReference type="InterPro" id="IPR050266">
    <property type="entry name" value="AB_hydrolase_sf"/>
</dbReference>
<accession>G7WNT9</accession>
<dbReference type="RefSeq" id="WP_014586884.1">
    <property type="nucleotide sequence ID" value="NC_017527.1"/>
</dbReference>
<dbReference type="PANTHER" id="PTHR43798">
    <property type="entry name" value="MONOACYLGLYCEROL LIPASE"/>
    <property type="match status" value="1"/>
</dbReference>
<dbReference type="Gene3D" id="3.40.50.1820">
    <property type="entry name" value="alpha/beta hydrolase"/>
    <property type="match status" value="1"/>
</dbReference>
<gene>
    <name evidence="2" type="ordered locus">Mhar_1335</name>
</gene>
<name>G7WNT9_METH6</name>
<reference evidence="2 3" key="1">
    <citation type="journal article" date="2012" name="PLoS ONE">
        <title>The genome characteristics and predicted function of methyl-group oxidation pathway in the obligate aceticlastic methanogens, Methanosaeta spp.</title>
        <authorList>
            <person name="Zhu J."/>
            <person name="Zheng H."/>
            <person name="Ai G."/>
            <person name="Zhang G."/>
            <person name="Liu D."/>
            <person name="Liu X."/>
            <person name="Dong X."/>
        </authorList>
    </citation>
    <scope>NUCLEOTIDE SEQUENCE [LARGE SCALE GENOMIC DNA]</scope>
    <source>
        <strain evidence="2 3">6Ac</strain>
    </source>
</reference>
<dbReference type="InterPro" id="IPR000073">
    <property type="entry name" value="AB_hydrolase_1"/>
</dbReference>
<dbReference type="KEGG" id="mhi:Mhar_1335"/>
<evidence type="ECO:0000259" key="1">
    <source>
        <dbReference type="Pfam" id="PF00561"/>
    </source>
</evidence>
<dbReference type="SUPFAM" id="SSF53474">
    <property type="entry name" value="alpha/beta-Hydrolases"/>
    <property type="match status" value="1"/>
</dbReference>
<evidence type="ECO:0000313" key="2">
    <source>
        <dbReference type="EMBL" id="AET64699.1"/>
    </source>
</evidence>
<dbReference type="PATRIC" id="fig|1110509.7.peg.1483"/>